<dbReference type="InterPro" id="IPR001584">
    <property type="entry name" value="Integrase_cat-core"/>
</dbReference>
<dbReference type="CDD" id="cd09274">
    <property type="entry name" value="RNase_HI_RT_Ty3"/>
    <property type="match status" value="1"/>
</dbReference>
<evidence type="ECO:0000256" key="4">
    <source>
        <dbReference type="ARBA" id="ARBA00022695"/>
    </source>
</evidence>
<dbReference type="FunFam" id="3.10.20.370:FF:000001">
    <property type="entry name" value="Retrovirus-related Pol polyprotein from transposon 17.6-like protein"/>
    <property type="match status" value="1"/>
</dbReference>
<dbReference type="Pfam" id="PF17917">
    <property type="entry name" value="RT_RNaseH"/>
    <property type="match status" value="1"/>
</dbReference>
<dbReference type="Pfam" id="PF00665">
    <property type="entry name" value="rve"/>
    <property type="match status" value="1"/>
</dbReference>
<evidence type="ECO:0000259" key="11">
    <source>
        <dbReference type="PROSITE" id="PS50878"/>
    </source>
</evidence>
<dbReference type="SUPFAM" id="SSF56672">
    <property type="entry name" value="DNA/RNA polymerases"/>
    <property type="match status" value="1"/>
</dbReference>
<keyword evidence="6" id="KW-0255">Endonuclease</keyword>
<feature type="region of interest" description="Disordered" evidence="10">
    <location>
        <begin position="892"/>
        <end position="920"/>
    </location>
</feature>
<dbReference type="FunFam" id="1.10.340.70:FF:000003">
    <property type="entry name" value="Protein CBG25708"/>
    <property type="match status" value="1"/>
</dbReference>
<comment type="similarity">
    <text evidence="1">Belongs to the beta type-B retroviral polymerase family. HERV class-II K(HML-2) pol subfamily.</text>
</comment>
<evidence type="ECO:0000256" key="6">
    <source>
        <dbReference type="ARBA" id="ARBA00022759"/>
    </source>
</evidence>
<dbReference type="GO" id="GO:0004523">
    <property type="term" value="F:RNA-DNA hybrid ribonuclease activity"/>
    <property type="evidence" value="ECO:0007669"/>
    <property type="project" value="UniProtKB-EC"/>
</dbReference>
<dbReference type="Pfam" id="PF17921">
    <property type="entry name" value="Integrase_H2C2"/>
    <property type="match status" value="1"/>
</dbReference>
<keyword evidence="8" id="KW-0695">RNA-directed DNA polymerase</keyword>
<dbReference type="Gene3D" id="3.10.20.370">
    <property type="match status" value="1"/>
</dbReference>
<dbReference type="EMBL" id="QBIY01004901">
    <property type="protein sequence ID" value="RXN38370.1"/>
    <property type="molecule type" value="Genomic_DNA"/>
</dbReference>
<accession>A0A498P1A2</accession>
<dbReference type="PROSITE" id="PS50994">
    <property type="entry name" value="INTEGRASE"/>
    <property type="match status" value="1"/>
</dbReference>
<protein>
    <recommendedName>
        <fullName evidence="9">Gypsy retrotransposon integrase-like protein 1</fullName>
        <ecNumber evidence="2">3.1.26.4</ecNumber>
    </recommendedName>
</protein>
<dbReference type="Gene3D" id="3.30.70.270">
    <property type="match status" value="2"/>
</dbReference>
<evidence type="ECO:0000256" key="9">
    <source>
        <dbReference type="ARBA" id="ARBA00039658"/>
    </source>
</evidence>
<dbReference type="AlphaFoldDB" id="A0A498P1A2"/>
<dbReference type="InterPro" id="IPR036397">
    <property type="entry name" value="RNaseH_sf"/>
</dbReference>
<dbReference type="InterPro" id="IPR012337">
    <property type="entry name" value="RNaseH-like_sf"/>
</dbReference>
<dbReference type="EC" id="3.1.26.4" evidence="2"/>
<evidence type="ECO:0000313" key="13">
    <source>
        <dbReference type="EMBL" id="RXN38370.1"/>
    </source>
</evidence>
<dbReference type="GO" id="GO:0003676">
    <property type="term" value="F:nucleic acid binding"/>
    <property type="evidence" value="ECO:0007669"/>
    <property type="project" value="InterPro"/>
</dbReference>
<evidence type="ECO:0000256" key="8">
    <source>
        <dbReference type="ARBA" id="ARBA00022918"/>
    </source>
</evidence>
<dbReference type="InterPro" id="IPR041373">
    <property type="entry name" value="RT_RNaseH"/>
</dbReference>
<dbReference type="FunFam" id="3.30.420.10:FF:000063">
    <property type="entry name" value="Retrovirus-related Pol polyprotein from transposon 297-like Protein"/>
    <property type="match status" value="1"/>
</dbReference>
<organism evidence="13 14">
    <name type="scientific">Labeo rohita</name>
    <name type="common">Indian major carp</name>
    <name type="synonym">Cyprinus rohita</name>
    <dbReference type="NCBI Taxonomy" id="84645"/>
    <lineage>
        <taxon>Eukaryota</taxon>
        <taxon>Metazoa</taxon>
        <taxon>Chordata</taxon>
        <taxon>Craniata</taxon>
        <taxon>Vertebrata</taxon>
        <taxon>Euteleostomi</taxon>
        <taxon>Actinopterygii</taxon>
        <taxon>Neopterygii</taxon>
        <taxon>Teleostei</taxon>
        <taxon>Ostariophysi</taxon>
        <taxon>Cypriniformes</taxon>
        <taxon>Cyprinidae</taxon>
        <taxon>Labeoninae</taxon>
        <taxon>Labeonini</taxon>
        <taxon>Labeo</taxon>
    </lineage>
</organism>
<feature type="domain" description="Integrase catalytic" evidence="12">
    <location>
        <begin position="641"/>
        <end position="804"/>
    </location>
</feature>
<name>A0A498P1A2_LABRO</name>
<sequence length="939" mass="107105">MPLDFFIVDTQSPPVLGLKAYIDLDMIKLVLSVSSPERDAESIVDEFADVFTGIGLFPGECNIHLDPSATPVVHPPRRVPFALQNRLREELDSMEDQVIIKKVTEPTDWVYALCVVEKPKTGKLRGCLDPRDLNKAIKRPQYPLPTLEDITPKLAGARYFSVMDARSGYWAVKLSEKSSYLTTFNTIFGRYRVCRLPFGIVSAQDVFQHKIDKIYEGLPGVIAIVDDILVYGKTKEEHDRNLRTMLERSREKGVRLNPEKRTVCVPEVSYFGHCLTPDGIKPDPQKVAAIKEMTPPKNRAKLETILGMVNYLAKFAQSLSDINAPLRQLLRQDSEFLWDKQHDVAFQKMKDIITREPGPVLAFFDTSKDLTLQVDASKYGLGAVLLQEGKPLAYASKSLTDTEINYAQIEKELLAILWGCKRFHQYVYGRHITVESDHKPLEAIIRKPLSAAPPRLQRMILQLQKYSFTIVHVPGKNIPVADTLSRKSMPCLDENFSEGMDVQVHTVLSTLPVSDAKLSSIRKETERDVQMSTLRRVIKEGWPNERKRCPTATLEYWNYRDELSEMDGMVFKGEKIVIPTLLREEMLQRIHSGHMGIEKSKQRARDILFWPGMSKQIASMVEQCSVCLERRMSNVKEPLISHPVPNRPWQTVGTDLFNWNNEDYIVVVDYYSRYLDLEKLKSTTAAAVILKLKKIFASHGIPEKVISDNGPQFSSKDFESFAHAWDFVHVTSSPRYPQSNGLSEKAVQIAKSLMDKAKADRKDPYISLLEYRNTPVDGFRSPAQLLMSRRLRSILPTTSRQLQPKTVCGKDVHARREQRQQYQEKYYNRSAKPLTPLRTGDHVRIQDSESWKPAVVIKPADTFRSYHVCTAEGQSFRKNRRHLLQDKAQPINAESSMSSSTLHTVPLDRPKQTDTNNAATPHYVTRSGREVKPRVVLYL</sequence>
<feature type="compositionally biased region" description="Polar residues" evidence="10">
    <location>
        <begin position="892"/>
        <end position="903"/>
    </location>
</feature>
<dbReference type="Gene3D" id="3.30.420.10">
    <property type="entry name" value="Ribonuclease H-like superfamily/Ribonuclease H"/>
    <property type="match status" value="1"/>
</dbReference>
<keyword evidence="14" id="KW-1185">Reference proteome</keyword>
<dbReference type="Proteomes" id="UP000290572">
    <property type="component" value="Unassembled WGS sequence"/>
</dbReference>
<reference evidence="13 14" key="1">
    <citation type="submission" date="2018-03" db="EMBL/GenBank/DDBJ databases">
        <title>Draft genome sequence of Rohu Carp (Labeo rohita).</title>
        <authorList>
            <person name="Das P."/>
            <person name="Kushwaha B."/>
            <person name="Joshi C.G."/>
            <person name="Kumar D."/>
            <person name="Nagpure N.S."/>
            <person name="Sahoo L."/>
            <person name="Das S.P."/>
            <person name="Bit A."/>
            <person name="Patnaik S."/>
            <person name="Meher P.K."/>
            <person name="Jayasankar P."/>
            <person name="Koringa P.G."/>
            <person name="Patel N.V."/>
            <person name="Hinsu A.T."/>
            <person name="Kumar R."/>
            <person name="Pandey M."/>
            <person name="Agarwal S."/>
            <person name="Srivastava S."/>
            <person name="Singh M."/>
            <person name="Iquebal M.A."/>
            <person name="Jaiswal S."/>
            <person name="Angadi U.B."/>
            <person name="Kumar N."/>
            <person name="Raza M."/>
            <person name="Shah T.M."/>
            <person name="Rai A."/>
            <person name="Jena J.K."/>
        </authorList>
    </citation>
    <scope>NUCLEOTIDE SEQUENCE [LARGE SCALE GENOMIC DNA]</scope>
    <source>
        <strain evidence="13">DASCIFA01</strain>
        <tissue evidence="13">Testis</tissue>
    </source>
</reference>
<keyword evidence="4" id="KW-0548">Nucleotidyltransferase</keyword>
<dbReference type="GO" id="GO:0003964">
    <property type="term" value="F:RNA-directed DNA polymerase activity"/>
    <property type="evidence" value="ECO:0007669"/>
    <property type="project" value="UniProtKB-KW"/>
</dbReference>
<dbReference type="STRING" id="84645.A0A498P1A2"/>
<dbReference type="SUPFAM" id="SSF53098">
    <property type="entry name" value="Ribonuclease H-like"/>
    <property type="match status" value="1"/>
</dbReference>
<comment type="caution">
    <text evidence="13">The sequence shown here is derived from an EMBL/GenBank/DDBJ whole genome shotgun (WGS) entry which is preliminary data.</text>
</comment>
<evidence type="ECO:0000256" key="7">
    <source>
        <dbReference type="ARBA" id="ARBA00022801"/>
    </source>
</evidence>
<dbReference type="InterPro" id="IPR043502">
    <property type="entry name" value="DNA/RNA_pol_sf"/>
</dbReference>
<dbReference type="Gene3D" id="3.10.10.10">
    <property type="entry name" value="HIV Type 1 Reverse Transcriptase, subunit A, domain 1"/>
    <property type="match status" value="1"/>
</dbReference>
<dbReference type="CDD" id="cd01647">
    <property type="entry name" value="RT_LTR"/>
    <property type="match status" value="1"/>
</dbReference>
<dbReference type="InterPro" id="IPR000477">
    <property type="entry name" value="RT_dom"/>
</dbReference>
<keyword evidence="7" id="KW-0378">Hydrolase</keyword>
<evidence type="ECO:0000313" key="14">
    <source>
        <dbReference type="Proteomes" id="UP000290572"/>
    </source>
</evidence>
<keyword evidence="3" id="KW-0808">Transferase</keyword>
<evidence type="ECO:0000256" key="10">
    <source>
        <dbReference type="SAM" id="MobiDB-lite"/>
    </source>
</evidence>
<evidence type="ECO:0000259" key="12">
    <source>
        <dbReference type="PROSITE" id="PS50994"/>
    </source>
</evidence>
<feature type="domain" description="Reverse transcriptase" evidence="11">
    <location>
        <begin position="97"/>
        <end position="275"/>
    </location>
</feature>
<dbReference type="PANTHER" id="PTHR37984">
    <property type="entry name" value="PROTEIN CBG26694"/>
    <property type="match status" value="1"/>
</dbReference>
<proteinExistence type="inferred from homology"/>
<dbReference type="InterPro" id="IPR041588">
    <property type="entry name" value="Integrase_H2C2"/>
</dbReference>
<dbReference type="GO" id="GO:0015074">
    <property type="term" value="P:DNA integration"/>
    <property type="evidence" value="ECO:0007669"/>
    <property type="project" value="InterPro"/>
</dbReference>
<dbReference type="InterPro" id="IPR043128">
    <property type="entry name" value="Rev_trsase/Diguanyl_cyclase"/>
</dbReference>
<dbReference type="PROSITE" id="PS50878">
    <property type="entry name" value="RT_POL"/>
    <property type="match status" value="1"/>
</dbReference>
<dbReference type="Pfam" id="PF00078">
    <property type="entry name" value="RVT_1"/>
    <property type="match status" value="1"/>
</dbReference>
<dbReference type="FunFam" id="3.30.70.270:FF:000026">
    <property type="entry name" value="Transposon Ty3-G Gag-Pol polyprotein"/>
    <property type="match status" value="1"/>
</dbReference>
<dbReference type="InterPro" id="IPR050951">
    <property type="entry name" value="Retrovirus_Pol_polyprotein"/>
</dbReference>
<gene>
    <name evidence="13" type="ORF">ROHU_001176</name>
</gene>
<keyword evidence="5" id="KW-0540">Nuclease</keyword>
<evidence type="ECO:0000256" key="3">
    <source>
        <dbReference type="ARBA" id="ARBA00022679"/>
    </source>
</evidence>
<dbReference type="Gene3D" id="1.10.340.70">
    <property type="match status" value="1"/>
</dbReference>
<dbReference type="PANTHER" id="PTHR37984:SF7">
    <property type="entry name" value="INTEGRASE CATALYTIC DOMAIN-CONTAINING PROTEIN"/>
    <property type="match status" value="1"/>
</dbReference>
<evidence type="ECO:0000256" key="1">
    <source>
        <dbReference type="ARBA" id="ARBA00010879"/>
    </source>
</evidence>
<evidence type="ECO:0000256" key="2">
    <source>
        <dbReference type="ARBA" id="ARBA00012180"/>
    </source>
</evidence>
<evidence type="ECO:0000256" key="5">
    <source>
        <dbReference type="ARBA" id="ARBA00022722"/>
    </source>
</evidence>